<name>A0A835U857_VANPL</name>
<dbReference type="SMART" id="SM00360">
    <property type="entry name" value="RRM"/>
    <property type="match status" value="1"/>
</dbReference>
<dbReference type="Pfam" id="PF00076">
    <property type="entry name" value="RRM_1"/>
    <property type="match status" value="1"/>
</dbReference>
<dbReference type="SUPFAM" id="SSF54928">
    <property type="entry name" value="RNA-binding domain, RBD"/>
    <property type="match status" value="1"/>
</dbReference>
<dbReference type="EMBL" id="JADCNL010000014">
    <property type="protein sequence ID" value="KAG0453204.1"/>
    <property type="molecule type" value="Genomic_DNA"/>
</dbReference>
<evidence type="ECO:0000256" key="2">
    <source>
        <dbReference type="PROSITE-ProRule" id="PRU00176"/>
    </source>
</evidence>
<keyword evidence="6" id="KW-1185">Reference proteome</keyword>
<reference evidence="5 6" key="1">
    <citation type="journal article" date="2020" name="Nat. Food">
        <title>A phased Vanilla planifolia genome enables genetic improvement of flavour and production.</title>
        <authorList>
            <person name="Hasing T."/>
            <person name="Tang H."/>
            <person name="Brym M."/>
            <person name="Khazi F."/>
            <person name="Huang T."/>
            <person name="Chambers A.H."/>
        </authorList>
    </citation>
    <scope>NUCLEOTIDE SEQUENCE [LARGE SCALE GENOMIC DNA]</scope>
    <source>
        <tissue evidence="5">Leaf</tissue>
    </source>
</reference>
<dbReference type="PANTHER" id="PTHR10501">
    <property type="entry name" value="U1 SMALL NUCLEAR RIBONUCLEOPROTEIN A/U2 SMALL NUCLEAR RIBONUCLEOPROTEIN B"/>
    <property type="match status" value="1"/>
</dbReference>
<accession>A0A835U857</accession>
<comment type="caution">
    <text evidence="5">The sequence shown here is derived from an EMBL/GenBank/DDBJ whole genome shotgun (WGS) entry which is preliminary data.</text>
</comment>
<dbReference type="AlphaFoldDB" id="A0A835U857"/>
<evidence type="ECO:0000256" key="3">
    <source>
        <dbReference type="SAM" id="MobiDB-lite"/>
    </source>
</evidence>
<dbReference type="GO" id="GO:0003723">
    <property type="term" value="F:RNA binding"/>
    <property type="evidence" value="ECO:0007669"/>
    <property type="project" value="UniProtKB-UniRule"/>
</dbReference>
<feature type="domain" description="RRM" evidence="4">
    <location>
        <begin position="43"/>
        <end position="108"/>
    </location>
</feature>
<keyword evidence="1 2" id="KW-0694">RNA-binding</keyword>
<dbReference type="InterPro" id="IPR035979">
    <property type="entry name" value="RBD_domain_sf"/>
</dbReference>
<dbReference type="InterPro" id="IPR000504">
    <property type="entry name" value="RRM_dom"/>
</dbReference>
<organism evidence="5 6">
    <name type="scientific">Vanilla planifolia</name>
    <name type="common">Vanilla</name>
    <dbReference type="NCBI Taxonomy" id="51239"/>
    <lineage>
        <taxon>Eukaryota</taxon>
        <taxon>Viridiplantae</taxon>
        <taxon>Streptophyta</taxon>
        <taxon>Embryophyta</taxon>
        <taxon>Tracheophyta</taxon>
        <taxon>Spermatophyta</taxon>
        <taxon>Magnoliopsida</taxon>
        <taxon>Liliopsida</taxon>
        <taxon>Asparagales</taxon>
        <taxon>Orchidaceae</taxon>
        <taxon>Vanilloideae</taxon>
        <taxon>Vanilleae</taxon>
        <taxon>Vanilla</taxon>
    </lineage>
</organism>
<evidence type="ECO:0000313" key="6">
    <source>
        <dbReference type="Proteomes" id="UP000636800"/>
    </source>
</evidence>
<dbReference type="OrthoDB" id="298012at2759"/>
<gene>
    <name evidence="5" type="ORF">HPP92_025868</name>
</gene>
<sequence length="246" mass="26866">MHPMIIICRMGPVGRGSVGGFDKQVLRYNSGRTETALPPDASNTLFVEGLPSSCTRREVSHVFCPFVGFHDVKLVNKESRNPGGNPLVLCFVDFSTTRQAAVALVALQENITTTNTCTEDRLCLQHFHLIISLSEPKCCEPQMFLWKEAYMGDIGSARRAGGADEPHQHHPCLLLPSSLCSGGKTCLLLRFIELLCSSVTASVNWLSKNKTMKAGDSRFLIQLPPHGTCNPSSKARSESDSLGSLF</sequence>
<evidence type="ECO:0000256" key="1">
    <source>
        <dbReference type="ARBA" id="ARBA00022884"/>
    </source>
</evidence>
<dbReference type="InterPro" id="IPR012677">
    <property type="entry name" value="Nucleotide-bd_a/b_plait_sf"/>
</dbReference>
<dbReference type="PROSITE" id="PS50102">
    <property type="entry name" value="RRM"/>
    <property type="match status" value="1"/>
</dbReference>
<evidence type="ECO:0000313" key="5">
    <source>
        <dbReference type="EMBL" id="KAG0453204.1"/>
    </source>
</evidence>
<feature type="region of interest" description="Disordered" evidence="3">
    <location>
        <begin position="224"/>
        <end position="246"/>
    </location>
</feature>
<proteinExistence type="predicted"/>
<protein>
    <recommendedName>
        <fullName evidence="4">RRM domain-containing protein</fullName>
    </recommendedName>
</protein>
<evidence type="ECO:0000259" key="4">
    <source>
        <dbReference type="PROSITE" id="PS50102"/>
    </source>
</evidence>
<dbReference type="Proteomes" id="UP000636800">
    <property type="component" value="Unassembled WGS sequence"/>
</dbReference>
<dbReference type="Gene3D" id="3.30.70.330">
    <property type="match status" value="1"/>
</dbReference>